<name>A0A8J3D5Y4_9BACT</name>
<gene>
    <name evidence="2" type="ORF">GCM10007390_37600</name>
</gene>
<comment type="caution">
    <text evidence="2">The sequence shown here is derived from an EMBL/GenBank/DDBJ whole genome shotgun (WGS) entry which is preliminary data.</text>
</comment>
<accession>A0A8J3D5Y4</accession>
<dbReference type="InterPro" id="IPR043781">
    <property type="entry name" value="DUF5723"/>
</dbReference>
<dbReference type="Pfam" id="PF18990">
    <property type="entry name" value="DUF5723"/>
    <property type="match status" value="1"/>
</dbReference>
<evidence type="ECO:0000259" key="1">
    <source>
        <dbReference type="Pfam" id="PF18990"/>
    </source>
</evidence>
<proteinExistence type="predicted"/>
<feature type="domain" description="DUF5723" evidence="1">
    <location>
        <begin position="60"/>
        <end position="484"/>
    </location>
</feature>
<organism evidence="2 3">
    <name type="scientific">Persicitalea jodogahamensis</name>
    <dbReference type="NCBI Taxonomy" id="402147"/>
    <lineage>
        <taxon>Bacteria</taxon>
        <taxon>Pseudomonadati</taxon>
        <taxon>Bacteroidota</taxon>
        <taxon>Cytophagia</taxon>
        <taxon>Cytophagales</taxon>
        <taxon>Spirosomataceae</taxon>
        <taxon>Persicitalea</taxon>
    </lineage>
</organism>
<evidence type="ECO:0000313" key="2">
    <source>
        <dbReference type="EMBL" id="GHB79895.1"/>
    </source>
</evidence>
<keyword evidence="3" id="KW-1185">Reference proteome</keyword>
<reference evidence="2 3" key="1">
    <citation type="journal article" date="2014" name="Int. J. Syst. Evol. Microbiol.">
        <title>Complete genome sequence of Corynebacterium casei LMG S-19264T (=DSM 44701T), isolated from a smear-ripened cheese.</title>
        <authorList>
            <consortium name="US DOE Joint Genome Institute (JGI-PGF)"/>
            <person name="Walter F."/>
            <person name="Albersmeier A."/>
            <person name="Kalinowski J."/>
            <person name="Ruckert C."/>
        </authorList>
    </citation>
    <scope>NUCLEOTIDE SEQUENCE [LARGE SCALE GENOMIC DNA]</scope>
    <source>
        <strain evidence="2 3">KCTC 12866</strain>
    </source>
</reference>
<protein>
    <recommendedName>
        <fullName evidence="1">DUF5723 domain-containing protein</fullName>
    </recommendedName>
</protein>
<dbReference type="Proteomes" id="UP000598271">
    <property type="component" value="Unassembled WGS sequence"/>
</dbReference>
<dbReference type="EMBL" id="BMXF01000004">
    <property type="protein sequence ID" value="GHB79895.1"/>
    <property type="molecule type" value="Genomic_DNA"/>
</dbReference>
<dbReference type="RefSeq" id="WP_229581153.1">
    <property type="nucleotide sequence ID" value="NZ_BMXF01000004.1"/>
</dbReference>
<sequence>MQISALIAISLRLAYVMIFRYPSLLFILFTVALVPGSNAQHMPGVAMGNYAGTQSLYHNPAFVADSRYSVHVNFVGAQLYVANNHIKYNVPYSFLSLMTGTVPDKYRNERGAIILPRVDLEQKLNGRLKHMNLGLEGRLPSVMFSLFDGRFGVGATSRVRVMGNMSQFTEPLARALRGRGKGEDIQKQLFENQSGNLHLNGVGEAALTLGGVLLDNETDFFKVGVTVKRLIGLYNAHIIIDDGTFGIYPDENYQLKKELINVSTIRTTYGYTSDGGFQDLKLSPAWMLGNAPAGSGWGFDVGMVYEYRPNANRHSYTERGVRKRDGSVNKYLYRLSLAVTDVGGVRYKNPNYVRQFQTSAINRTFRFENFQKLDGTEGFFNAVNNSLDTDTSTPTTSFRSVLPTAFQASLDYQVQPNIYVNTLWVQNLISAGAFGMKSESVLAVTPRYEHRWYELSVPVSIMNRYGSFGVGLAGRVGPLWFGTDHLLGLLNVGKPKTFNLYAGLSAGLFRRPPKSPNACYLPGGETFWDRLFRRR</sequence>
<evidence type="ECO:0000313" key="3">
    <source>
        <dbReference type="Proteomes" id="UP000598271"/>
    </source>
</evidence>
<dbReference type="AlphaFoldDB" id="A0A8J3D5Y4"/>